<accession>A0A5S6QFH4</accession>
<feature type="region of interest" description="Disordered" evidence="1">
    <location>
        <begin position="213"/>
        <end position="233"/>
    </location>
</feature>
<dbReference type="AlphaFoldDB" id="A0A5S6QFH4"/>
<name>A0A5S6QFH4_TRIMR</name>
<dbReference type="Proteomes" id="UP000046395">
    <property type="component" value="Unassembled WGS sequence"/>
</dbReference>
<proteinExistence type="predicted"/>
<evidence type="ECO:0000256" key="1">
    <source>
        <dbReference type="SAM" id="MobiDB-lite"/>
    </source>
</evidence>
<protein>
    <submittedName>
        <fullName evidence="3">Uncharacterized protein</fullName>
    </submittedName>
</protein>
<organism evidence="2 3">
    <name type="scientific">Trichuris muris</name>
    <name type="common">Mouse whipworm</name>
    <dbReference type="NCBI Taxonomy" id="70415"/>
    <lineage>
        <taxon>Eukaryota</taxon>
        <taxon>Metazoa</taxon>
        <taxon>Ecdysozoa</taxon>
        <taxon>Nematoda</taxon>
        <taxon>Enoplea</taxon>
        <taxon>Dorylaimia</taxon>
        <taxon>Trichinellida</taxon>
        <taxon>Trichuridae</taxon>
        <taxon>Trichuris</taxon>
    </lineage>
</organism>
<keyword evidence="2" id="KW-1185">Reference proteome</keyword>
<sequence length="246" mass="28173">MSQKHRTYHHVDMPWGCQRKIVQCFRVLLKSAIWHPVTNCSLGRTFVLTAAQTRWGRFEKTAVALLGSLLKRCRDDRRQLRFDAVKLIGAPEGASAHFRRHCRSTGRLQEDEIAVKEQKRFPYVISCTSKAFVRILIDPSRQWLSVVKPMMRPNVRDALGIYRWLVGFPLLTLLPDICQATLFVHTFTLFSGCLDGVDHCWTAQRMMLYSQDTASGQKPQADPGMESNEADLPLLANQVKMAPFKR</sequence>
<evidence type="ECO:0000313" key="3">
    <source>
        <dbReference type="WBParaSite" id="TMUE_1000005939.1"/>
    </source>
</evidence>
<evidence type="ECO:0000313" key="2">
    <source>
        <dbReference type="Proteomes" id="UP000046395"/>
    </source>
</evidence>
<reference evidence="3" key="1">
    <citation type="submission" date="2019-12" db="UniProtKB">
        <authorList>
            <consortium name="WormBaseParasite"/>
        </authorList>
    </citation>
    <scope>IDENTIFICATION</scope>
</reference>
<dbReference type="WBParaSite" id="TMUE_1000005939.1">
    <property type="protein sequence ID" value="TMUE_1000005939.1"/>
    <property type="gene ID" value="WBGene00302593"/>
</dbReference>